<organism evidence="2 3">
    <name type="scientific">Stephania japonica</name>
    <dbReference type="NCBI Taxonomy" id="461633"/>
    <lineage>
        <taxon>Eukaryota</taxon>
        <taxon>Viridiplantae</taxon>
        <taxon>Streptophyta</taxon>
        <taxon>Embryophyta</taxon>
        <taxon>Tracheophyta</taxon>
        <taxon>Spermatophyta</taxon>
        <taxon>Magnoliopsida</taxon>
        <taxon>Ranunculales</taxon>
        <taxon>Menispermaceae</taxon>
        <taxon>Menispermoideae</taxon>
        <taxon>Cissampelideae</taxon>
        <taxon>Stephania</taxon>
    </lineage>
</organism>
<keyword evidence="3" id="KW-1185">Reference proteome</keyword>
<sequence>MGEDIGGQRFEVGNQRLVVDVGRRSPRNKGESQMRGGRECNSNEGAGKGRERHGRKGREGRGSDRGGRERRGADRGRWRGEAHQEIEEPCNTFMGELGEDVIDGLMKVVWGIGPSLIRDDVTYRANRHTNGEVVGLIEHECGISLSKADSGFLNVLDDLGQTYDAIPTNKVEPTGNPEFNQSSQIYPLELLRHWMMLFMGTLQVT</sequence>
<evidence type="ECO:0000256" key="1">
    <source>
        <dbReference type="SAM" id="MobiDB-lite"/>
    </source>
</evidence>
<name>A0AAP0HIR1_9MAGN</name>
<feature type="compositionally biased region" description="Basic and acidic residues" evidence="1">
    <location>
        <begin position="28"/>
        <end position="38"/>
    </location>
</feature>
<protein>
    <submittedName>
        <fullName evidence="2">Uncharacterized protein</fullName>
    </submittedName>
</protein>
<proteinExistence type="predicted"/>
<gene>
    <name evidence="2" type="ORF">Sjap_023145</name>
</gene>
<reference evidence="2 3" key="1">
    <citation type="submission" date="2024-01" db="EMBL/GenBank/DDBJ databases">
        <title>Genome assemblies of Stephania.</title>
        <authorList>
            <person name="Yang L."/>
        </authorList>
    </citation>
    <scope>NUCLEOTIDE SEQUENCE [LARGE SCALE GENOMIC DNA]</scope>
    <source>
        <strain evidence="2">QJT</strain>
        <tissue evidence="2">Leaf</tissue>
    </source>
</reference>
<dbReference type="AlphaFoldDB" id="A0AAP0HIR1"/>
<accession>A0AAP0HIR1</accession>
<dbReference type="Proteomes" id="UP001417504">
    <property type="component" value="Unassembled WGS sequence"/>
</dbReference>
<dbReference type="EMBL" id="JBBNAE010000010">
    <property type="protein sequence ID" value="KAK9089968.1"/>
    <property type="molecule type" value="Genomic_DNA"/>
</dbReference>
<comment type="caution">
    <text evidence="2">The sequence shown here is derived from an EMBL/GenBank/DDBJ whole genome shotgun (WGS) entry which is preliminary data.</text>
</comment>
<evidence type="ECO:0000313" key="2">
    <source>
        <dbReference type="EMBL" id="KAK9089968.1"/>
    </source>
</evidence>
<evidence type="ECO:0000313" key="3">
    <source>
        <dbReference type="Proteomes" id="UP001417504"/>
    </source>
</evidence>
<feature type="compositionally biased region" description="Basic and acidic residues" evidence="1">
    <location>
        <begin position="57"/>
        <end position="83"/>
    </location>
</feature>
<feature type="region of interest" description="Disordered" evidence="1">
    <location>
        <begin position="1"/>
        <end position="83"/>
    </location>
</feature>